<name>A0A7D7LN36_9FLAO</name>
<dbReference type="RefSeq" id="WP_181887858.1">
    <property type="nucleotide sequence ID" value="NZ_CP059472.1"/>
</dbReference>
<evidence type="ECO:0000313" key="3">
    <source>
        <dbReference type="EMBL" id="QMS97340.1"/>
    </source>
</evidence>
<evidence type="ECO:0000259" key="1">
    <source>
        <dbReference type="Pfam" id="PF13524"/>
    </source>
</evidence>
<dbReference type="EMBL" id="CP059472">
    <property type="protein sequence ID" value="QMS97340.1"/>
    <property type="molecule type" value="Genomic_DNA"/>
</dbReference>
<organism evidence="3 4">
    <name type="scientific">Marnyiella aurantia</name>
    <dbReference type="NCBI Taxonomy" id="2758037"/>
    <lineage>
        <taxon>Bacteria</taxon>
        <taxon>Pseudomonadati</taxon>
        <taxon>Bacteroidota</taxon>
        <taxon>Flavobacteriia</taxon>
        <taxon>Flavobacteriales</taxon>
        <taxon>Weeksellaceae</taxon>
        <taxon>Marnyiella</taxon>
    </lineage>
</organism>
<reference evidence="4" key="2">
    <citation type="submission" date="2020-07" db="EMBL/GenBank/DDBJ databases">
        <title>Chryseobacterium sp.cx-624.</title>
        <authorList>
            <person name="Yang C."/>
        </authorList>
    </citation>
    <scope>NUCLEOTIDE SEQUENCE [LARGE SCALE GENOMIC DNA]</scope>
    <source>
        <strain evidence="4">cx-624</strain>
    </source>
</reference>
<dbReference type="Pfam" id="PF13524">
    <property type="entry name" value="Glyco_trans_1_2"/>
    <property type="match status" value="1"/>
</dbReference>
<dbReference type="Proteomes" id="UP000539710">
    <property type="component" value="Unassembled WGS sequence"/>
</dbReference>
<feature type="domain" description="Spore protein YkvP/CgeB glycosyl transferase-like" evidence="1">
    <location>
        <begin position="191"/>
        <end position="287"/>
    </location>
</feature>
<reference evidence="5" key="3">
    <citation type="submission" date="2020-07" db="EMBL/GenBank/DDBJ databases">
        <title>Flavobacterium sp. xlx-214.</title>
        <authorList>
            <person name="Yang C."/>
        </authorList>
    </citation>
    <scope>NUCLEOTIDE SEQUENCE [LARGE SCALE GENOMIC DNA]</scope>
    <source>
        <strain evidence="5">CX-624</strain>
    </source>
</reference>
<evidence type="ECO:0000313" key="4">
    <source>
        <dbReference type="Proteomes" id="UP000515349"/>
    </source>
</evidence>
<keyword evidence="5" id="KW-1185">Reference proteome</keyword>
<proteinExistence type="predicted"/>
<dbReference type="KEGG" id="cbau:H1R16_06205"/>
<reference evidence="2" key="4">
    <citation type="submission" date="2020-07" db="EMBL/GenBank/DDBJ databases">
        <authorList>
            <person name="Yang C."/>
        </authorList>
    </citation>
    <scope>NUCLEOTIDE SEQUENCE</scope>
    <source>
        <strain evidence="2">Cx-624</strain>
    </source>
</reference>
<reference evidence="3" key="1">
    <citation type="submission" date="2020-07" db="EMBL/GenBank/DDBJ databases">
        <title>Chryseobacterium sp. CX-624.</title>
        <authorList>
            <person name="Yang C."/>
        </authorList>
    </citation>
    <scope>NUCLEOTIDE SEQUENCE</scope>
    <source>
        <strain evidence="3">CX-624</strain>
    </source>
</reference>
<dbReference type="InterPro" id="IPR055259">
    <property type="entry name" value="YkvP/CgeB_Glyco_trans-like"/>
</dbReference>
<accession>A0A7D7LN36</accession>
<protein>
    <recommendedName>
        <fullName evidence="1">Spore protein YkvP/CgeB glycosyl transferase-like domain-containing protein</fullName>
    </recommendedName>
</protein>
<dbReference type="EMBL" id="JACEUX010000004">
    <property type="protein sequence ID" value="MBA5247756.1"/>
    <property type="molecule type" value="Genomic_DNA"/>
</dbReference>
<sequence>MNICVISFDFWQYDAHIVEALKKRGINAHHINLGAYRHRNIAARAGNALSKIFLKKNLKKQQRQELILDQLKVLGRQDQILVINPEQIEKHIHLQVREYTDRYIAYLYDSLARNPAEHVLNLFDKVFSFDKSDCNTHNFELITNYIYLPEQTCNGDAEFDLVYMASYDDRLNLLYKITNRLGTLGLTYFYVIVGKKTWKKEFFGKGNSNRKYTRKRIKHNDITDYYGKGKVLLDLVRNRQDGLSFRIFEAMAIRKKVITNNRTILDYDLYNPNNILVLAEDLSNLTADFFNTDYEELPREIYNKYTLETWVNTVFQLT</sequence>
<dbReference type="Proteomes" id="UP000515349">
    <property type="component" value="Chromosome"/>
</dbReference>
<dbReference type="AlphaFoldDB" id="A0A7D7LN36"/>
<gene>
    <name evidence="3" type="ORF">H1R16_06205</name>
    <name evidence="2" type="ORF">H2507_11310</name>
</gene>
<evidence type="ECO:0000313" key="5">
    <source>
        <dbReference type="Proteomes" id="UP000539710"/>
    </source>
</evidence>
<evidence type="ECO:0000313" key="2">
    <source>
        <dbReference type="EMBL" id="MBA5247756.1"/>
    </source>
</evidence>